<dbReference type="AlphaFoldDB" id="A0A366S379"/>
<reference evidence="2 3" key="1">
    <citation type="submission" date="2018-06" db="EMBL/GenBank/DDBJ databases">
        <title>Fusarium incarnatum-equiseti species complex species 28.</title>
        <authorList>
            <person name="Gardiner D.M."/>
        </authorList>
    </citation>
    <scope>NUCLEOTIDE SEQUENCE [LARGE SCALE GENOMIC DNA]</scope>
    <source>
        <strain evidence="2 3">FIESC_28</strain>
    </source>
</reference>
<dbReference type="Proteomes" id="UP000253153">
    <property type="component" value="Unassembled WGS sequence"/>
</dbReference>
<name>A0A366S379_9HYPO</name>
<dbReference type="RefSeq" id="XP_031017676.1">
    <property type="nucleotide sequence ID" value="XM_031158227.1"/>
</dbReference>
<comment type="caution">
    <text evidence="2">The sequence shown here is derived from an EMBL/GenBank/DDBJ whole genome shotgun (WGS) entry which is preliminary data.</text>
</comment>
<organism evidence="2 3">
    <name type="scientific">Fusarium coffeatum</name>
    <dbReference type="NCBI Taxonomy" id="231269"/>
    <lineage>
        <taxon>Eukaryota</taxon>
        <taxon>Fungi</taxon>
        <taxon>Dikarya</taxon>
        <taxon>Ascomycota</taxon>
        <taxon>Pezizomycotina</taxon>
        <taxon>Sordariomycetes</taxon>
        <taxon>Hypocreomycetidae</taxon>
        <taxon>Hypocreales</taxon>
        <taxon>Nectriaceae</taxon>
        <taxon>Fusarium</taxon>
        <taxon>Fusarium incarnatum-equiseti species complex</taxon>
    </lineage>
</organism>
<protein>
    <submittedName>
        <fullName evidence="2">Uncharacterized protein</fullName>
    </submittedName>
</protein>
<evidence type="ECO:0000256" key="1">
    <source>
        <dbReference type="SAM" id="MobiDB-lite"/>
    </source>
</evidence>
<proteinExistence type="predicted"/>
<gene>
    <name evidence="2" type="ORF">FIESC28_04080</name>
</gene>
<evidence type="ECO:0000313" key="3">
    <source>
        <dbReference type="Proteomes" id="UP000253153"/>
    </source>
</evidence>
<accession>A0A366S379</accession>
<feature type="region of interest" description="Disordered" evidence="1">
    <location>
        <begin position="1"/>
        <end position="22"/>
    </location>
</feature>
<evidence type="ECO:0000313" key="2">
    <source>
        <dbReference type="EMBL" id="RBR23085.1"/>
    </source>
</evidence>
<dbReference type="GeneID" id="41993523"/>
<keyword evidence="3" id="KW-1185">Reference proteome</keyword>
<dbReference type="EMBL" id="QKXC01000081">
    <property type="protein sequence ID" value="RBR23085.1"/>
    <property type="molecule type" value="Genomic_DNA"/>
</dbReference>
<sequence length="71" mass="7714">MARTNNNSAKATKKKTAKAKTEESMAGGIALGWYVTGSGRSLSQAQRKAMIRPVVAIKFEDLSKDPVDRDM</sequence>